<proteinExistence type="predicted"/>
<evidence type="ECO:0000313" key="3">
    <source>
        <dbReference type="Proteomes" id="UP001227230"/>
    </source>
</evidence>
<dbReference type="PANTHER" id="PTHR47481">
    <property type="match status" value="1"/>
</dbReference>
<dbReference type="Pfam" id="PF07727">
    <property type="entry name" value="RVT_2"/>
    <property type="match status" value="1"/>
</dbReference>
<reference evidence="2 3" key="1">
    <citation type="journal article" date="2023" name="Hortic Res">
        <title>The complete reference genome for grapevine (Vitis vinifera L.) genetics and breeding.</title>
        <authorList>
            <person name="Shi X."/>
            <person name="Cao S."/>
            <person name="Wang X."/>
            <person name="Huang S."/>
            <person name="Wang Y."/>
            <person name="Liu Z."/>
            <person name="Liu W."/>
            <person name="Leng X."/>
            <person name="Peng Y."/>
            <person name="Wang N."/>
            <person name="Wang Y."/>
            <person name="Ma Z."/>
            <person name="Xu X."/>
            <person name="Zhang F."/>
            <person name="Xue H."/>
            <person name="Zhong H."/>
            <person name="Wang Y."/>
            <person name="Zhang K."/>
            <person name="Velt A."/>
            <person name="Avia K."/>
            <person name="Holtgrawe D."/>
            <person name="Grimplet J."/>
            <person name="Matus J.T."/>
            <person name="Ware D."/>
            <person name="Wu X."/>
            <person name="Wang H."/>
            <person name="Liu C."/>
            <person name="Fang Y."/>
            <person name="Rustenholz C."/>
            <person name="Cheng Z."/>
            <person name="Xiao H."/>
            <person name="Zhou Y."/>
        </authorList>
    </citation>
    <scope>NUCLEOTIDE SEQUENCE [LARGE SCALE GENOMIC DNA]</scope>
    <source>
        <strain evidence="3">cv. Pinot noir / PN40024</strain>
        <tissue evidence="2">Leaf</tissue>
    </source>
</reference>
<name>A0ABY9D328_VITVI</name>
<dbReference type="InterPro" id="IPR043502">
    <property type="entry name" value="DNA/RNA_pol_sf"/>
</dbReference>
<feature type="domain" description="Reverse transcriptase Ty1/copia-type" evidence="1">
    <location>
        <begin position="176"/>
        <end position="256"/>
    </location>
</feature>
<evidence type="ECO:0000259" key="1">
    <source>
        <dbReference type="Pfam" id="PF07727"/>
    </source>
</evidence>
<dbReference type="InterPro" id="IPR013103">
    <property type="entry name" value="RVT_2"/>
</dbReference>
<protein>
    <recommendedName>
        <fullName evidence="1">Reverse transcriptase Ty1/copia-type domain-containing protein</fullName>
    </recommendedName>
</protein>
<sequence length="301" mass="33258">MVMLASRTDDDLTLYILNGLGSDFREIATPIREREKPLAFEELHDLLVGHDAYLRRLETTTRKLVASTNYSNRHLASSSGGQHSKGNFNGQHKYTPKCQIYDELGHIAKHCPRLRFVEPTANYVATSPATNPKWLIDSGASHNITGDLANLSIHSEYDGTDEVVIGDGSVRTLSYAILLVYVDDLVITGNNLCFVSEIVAQLGNWFSLKDMGQLNFFLGKEAISTKSGLFFSQHKYIRNLLSKTNMIGAKDVSTPLSTTTSLKLVDGTSSTNSTEFRSVIGALQYLSLTRPDISFSINKLS</sequence>
<organism evidence="2 3">
    <name type="scientific">Vitis vinifera</name>
    <name type="common">Grape</name>
    <dbReference type="NCBI Taxonomy" id="29760"/>
    <lineage>
        <taxon>Eukaryota</taxon>
        <taxon>Viridiplantae</taxon>
        <taxon>Streptophyta</taxon>
        <taxon>Embryophyta</taxon>
        <taxon>Tracheophyta</taxon>
        <taxon>Spermatophyta</taxon>
        <taxon>Magnoliopsida</taxon>
        <taxon>eudicotyledons</taxon>
        <taxon>Gunneridae</taxon>
        <taxon>Pentapetalae</taxon>
        <taxon>rosids</taxon>
        <taxon>Vitales</taxon>
        <taxon>Vitaceae</taxon>
        <taxon>Viteae</taxon>
        <taxon>Vitis</taxon>
    </lineage>
</organism>
<accession>A0ABY9D328</accession>
<evidence type="ECO:0000313" key="2">
    <source>
        <dbReference type="EMBL" id="WKA01767.1"/>
    </source>
</evidence>
<dbReference type="Proteomes" id="UP001227230">
    <property type="component" value="Chromosome 13"/>
</dbReference>
<dbReference type="SUPFAM" id="SSF56672">
    <property type="entry name" value="DNA/RNA polymerases"/>
    <property type="match status" value="1"/>
</dbReference>
<keyword evidence="3" id="KW-1185">Reference proteome</keyword>
<dbReference type="EMBL" id="CP126660">
    <property type="protein sequence ID" value="WKA01767.1"/>
    <property type="molecule type" value="Genomic_DNA"/>
</dbReference>
<dbReference type="PANTHER" id="PTHR47481:SF22">
    <property type="entry name" value="RETROTRANSPOSON GAG DOMAIN-CONTAINING PROTEIN"/>
    <property type="match status" value="1"/>
</dbReference>
<gene>
    <name evidence="2" type="ORF">VitviT2T_020032</name>
</gene>